<accession>A0A1H3J8U0</accession>
<evidence type="ECO:0000313" key="3">
    <source>
        <dbReference type="EMBL" id="SDY35838.1"/>
    </source>
</evidence>
<evidence type="ECO:0000313" key="4">
    <source>
        <dbReference type="Proteomes" id="UP000198921"/>
    </source>
</evidence>
<evidence type="ECO:0000256" key="2">
    <source>
        <dbReference type="SAM" id="SignalP"/>
    </source>
</evidence>
<feature type="signal peptide" evidence="2">
    <location>
        <begin position="1"/>
        <end position="26"/>
    </location>
</feature>
<proteinExistence type="predicted"/>
<evidence type="ECO:0000256" key="1">
    <source>
        <dbReference type="SAM" id="MobiDB-lite"/>
    </source>
</evidence>
<feature type="region of interest" description="Disordered" evidence="1">
    <location>
        <begin position="57"/>
        <end position="87"/>
    </location>
</feature>
<dbReference type="EMBL" id="FNOT01000006">
    <property type="protein sequence ID" value="SDY35838.1"/>
    <property type="molecule type" value="Genomic_DNA"/>
</dbReference>
<sequence>MRTLTSAALTDAATVALAFTASPALAAPPDEPGNGQGATVDRYAECFEGACLETQSVTSTDGDRVVQNRKGSTEFEEPVGSNDIVSNKGRDHIVQTGNVSQQSSSAQYTTADGTTCRYGYSSTQANGETRQSRVNEPTCM</sequence>
<feature type="region of interest" description="Disordered" evidence="1">
    <location>
        <begin position="121"/>
        <end position="140"/>
    </location>
</feature>
<organism evidence="3 4">
    <name type="scientific">Geodermatophilus africanus</name>
    <dbReference type="NCBI Taxonomy" id="1137993"/>
    <lineage>
        <taxon>Bacteria</taxon>
        <taxon>Bacillati</taxon>
        <taxon>Actinomycetota</taxon>
        <taxon>Actinomycetes</taxon>
        <taxon>Geodermatophilales</taxon>
        <taxon>Geodermatophilaceae</taxon>
        <taxon>Geodermatophilus</taxon>
    </lineage>
</organism>
<reference evidence="4" key="1">
    <citation type="submission" date="2016-10" db="EMBL/GenBank/DDBJ databases">
        <authorList>
            <person name="Varghese N."/>
            <person name="Submissions S."/>
        </authorList>
    </citation>
    <scope>NUCLEOTIDE SEQUENCE [LARGE SCALE GENOMIC DNA]</scope>
    <source>
        <strain evidence="4">DSM 45422</strain>
    </source>
</reference>
<dbReference type="STRING" id="1137993.SAMN05660209_02682"/>
<dbReference type="Proteomes" id="UP000198921">
    <property type="component" value="Unassembled WGS sequence"/>
</dbReference>
<protein>
    <submittedName>
        <fullName evidence="3">Uncharacterized protein</fullName>
    </submittedName>
</protein>
<keyword evidence="2" id="KW-0732">Signal</keyword>
<name>A0A1H3J8U0_9ACTN</name>
<keyword evidence="4" id="KW-1185">Reference proteome</keyword>
<feature type="chain" id="PRO_5011776606" evidence="2">
    <location>
        <begin position="27"/>
        <end position="140"/>
    </location>
</feature>
<dbReference type="RefSeq" id="WP_091156801.1">
    <property type="nucleotide sequence ID" value="NZ_FNOT01000006.1"/>
</dbReference>
<dbReference type="AlphaFoldDB" id="A0A1H3J8U0"/>
<gene>
    <name evidence="3" type="ORF">SAMN05660209_02682</name>
</gene>